<feature type="transmembrane region" description="Helical" evidence="1">
    <location>
        <begin position="111"/>
        <end position="134"/>
    </location>
</feature>
<dbReference type="EMBL" id="CP007035">
    <property type="protein sequence ID" value="AHF17913.1"/>
    <property type="molecule type" value="Genomic_DNA"/>
</dbReference>
<dbReference type="KEGG" id="nso:NIASO_16550"/>
<keyword evidence="1" id="KW-0472">Membrane</keyword>
<keyword evidence="3" id="KW-1185">Reference proteome</keyword>
<name>W0F7X6_9BACT</name>
<feature type="transmembrane region" description="Helical" evidence="1">
    <location>
        <begin position="12"/>
        <end position="31"/>
    </location>
</feature>
<evidence type="ECO:0000313" key="2">
    <source>
        <dbReference type="EMBL" id="AHF17913.1"/>
    </source>
</evidence>
<organism evidence="2 3">
    <name type="scientific">Niabella soli DSM 19437</name>
    <dbReference type="NCBI Taxonomy" id="929713"/>
    <lineage>
        <taxon>Bacteria</taxon>
        <taxon>Pseudomonadati</taxon>
        <taxon>Bacteroidota</taxon>
        <taxon>Chitinophagia</taxon>
        <taxon>Chitinophagales</taxon>
        <taxon>Chitinophagaceae</taxon>
        <taxon>Niabella</taxon>
    </lineage>
</organism>
<dbReference type="HOGENOM" id="CLU_1823314_0_0_10"/>
<gene>
    <name evidence="2" type="ORF">NIASO_16550</name>
</gene>
<reference evidence="2 3" key="1">
    <citation type="submission" date="2013-12" db="EMBL/GenBank/DDBJ databases">
        <authorList>
            <consortium name="DOE Joint Genome Institute"/>
            <person name="Eisen J."/>
            <person name="Huntemann M."/>
            <person name="Han J."/>
            <person name="Chen A."/>
            <person name="Kyrpides N."/>
            <person name="Mavromatis K."/>
            <person name="Markowitz V."/>
            <person name="Palaniappan K."/>
            <person name="Ivanova N."/>
            <person name="Schaumberg A."/>
            <person name="Pati A."/>
            <person name="Liolios K."/>
            <person name="Nordberg H.P."/>
            <person name="Cantor M.N."/>
            <person name="Hua S.X."/>
            <person name="Woyke T."/>
        </authorList>
    </citation>
    <scope>NUCLEOTIDE SEQUENCE [LARGE SCALE GENOMIC DNA]</scope>
    <source>
        <strain evidence="3">DSM 19437</strain>
    </source>
</reference>
<evidence type="ECO:0000313" key="3">
    <source>
        <dbReference type="Proteomes" id="UP000003586"/>
    </source>
</evidence>
<proteinExistence type="predicted"/>
<keyword evidence="1" id="KW-1133">Transmembrane helix</keyword>
<dbReference type="AlphaFoldDB" id="W0F7X6"/>
<feature type="transmembrane region" description="Helical" evidence="1">
    <location>
        <begin position="81"/>
        <end position="99"/>
    </location>
</feature>
<feature type="transmembrane region" description="Helical" evidence="1">
    <location>
        <begin position="51"/>
        <end position="69"/>
    </location>
</feature>
<keyword evidence="1" id="KW-0812">Transmembrane</keyword>
<dbReference type="Proteomes" id="UP000003586">
    <property type="component" value="Chromosome"/>
</dbReference>
<accession>W0F7X6</accession>
<protein>
    <submittedName>
        <fullName evidence="2">Uncharacterized protein</fullName>
    </submittedName>
</protein>
<sequence>MIEDKYDSHIYKPLMAGLFAGYLATVLNLIYDVAFREYTSFPLHEMINVSTIIFATLLVLAVAGCIYALIDRFSKNSAPVYTILSAVFTLLLVYGTLQVHRSDNSMLTSQFHGLLLGIVLITGIFATFLIPYFVKHSKLFM</sequence>
<dbReference type="OrthoDB" id="665804at2"/>
<evidence type="ECO:0000256" key="1">
    <source>
        <dbReference type="SAM" id="Phobius"/>
    </source>
</evidence>